<dbReference type="RefSeq" id="WP_180848745.1">
    <property type="nucleotide sequence ID" value="NZ_CP047418.1"/>
</dbReference>
<evidence type="ECO:0000256" key="1">
    <source>
        <dbReference type="ARBA" id="ARBA00022741"/>
    </source>
</evidence>
<dbReference type="KEGG" id="lsw:GTO87_08230"/>
<gene>
    <name evidence="4" type="ORF">GTO87_08230</name>
</gene>
<evidence type="ECO:0000313" key="5">
    <source>
        <dbReference type="Proteomes" id="UP000510886"/>
    </source>
</evidence>
<dbReference type="Proteomes" id="UP000510886">
    <property type="component" value="Chromosome"/>
</dbReference>
<keyword evidence="3" id="KW-0812">Transmembrane</keyword>
<protein>
    <submittedName>
        <fullName evidence="4">P-loop NTPase</fullName>
    </submittedName>
</protein>
<dbReference type="Pfam" id="PF10609">
    <property type="entry name" value="ParA"/>
    <property type="match status" value="1"/>
</dbReference>
<dbReference type="GO" id="GO:0005524">
    <property type="term" value="F:ATP binding"/>
    <property type="evidence" value="ECO:0007669"/>
    <property type="project" value="UniProtKB-KW"/>
</dbReference>
<dbReference type="CDD" id="cd05387">
    <property type="entry name" value="BY-kinase"/>
    <property type="match status" value="1"/>
</dbReference>
<proteinExistence type="predicted"/>
<dbReference type="AlphaFoldDB" id="A0A7H9ELG5"/>
<name>A0A7H9ELG5_9LACO</name>
<sequence length="417" mass="45202">MDAPEVKIDYTWLWRLLKRYWIMIVGVTAVCGGLGAYKAHASKEQVQYVAGVQVLINQKNQPTKVEAVNPAHVMGTFRDLASNEGLLHSAQKALRRDGMHDVVTHDLRRAIMVDFKEESQVLVISAQTDNPKRSELFARYVAKAFQKEYKNTVNGYQIEKIDVTPQVEKMGGGHKGGLKWLVLGLAGGFIVSFALAFVLDLTDKKIRSSRAVAKLGLTDLGRMGQAGAEPENTRIIQANVDLVNTGKSLVVTAPAGNIGQADLALNLAELWAKKGKQVLLVDGDLRHPQLAQRLGVTADSGLNEMTTADDLVPVATTTANLHLLPAGKALAADQESKFDRDTVQKVLEKLTGQFDHVVVVTPALTTDASAREWVACVTGTVMVVQNNVTTVDDIREAMAALALGKATVLGYVMNSEK</sequence>
<dbReference type="InterPro" id="IPR027417">
    <property type="entry name" value="P-loop_NTPase"/>
</dbReference>
<dbReference type="SUPFAM" id="SSF52540">
    <property type="entry name" value="P-loop containing nucleoside triphosphate hydrolases"/>
    <property type="match status" value="1"/>
</dbReference>
<keyword evidence="1" id="KW-0547">Nucleotide-binding</keyword>
<dbReference type="InterPro" id="IPR050445">
    <property type="entry name" value="Bact_polysacc_biosynth/exp"/>
</dbReference>
<evidence type="ECO:0000256" key="3">
    <source>
        <dbReference type="SAM" id="Phobius"/>
    </source>
</evidence>
<dbReference type="Gene3D" id="3.40.50.300">
    <property type="entry name" value="P-loop containing nucleotide triphosphate hydrolases"/>
    <property type="match status" value="1"/>
</dbReference>
<accession>A0A7H9ELG5</accession>
<dbReference type="EMBL" id="CP047418">
    <property type="protein sequence ID" value="QLL78570.1"/>
    <property type="molecule type" value="Genomic_DNA"/>
</dbReference>
<feature type="transmembrane region" description="Helical" evidence="3">
    <location>
        <begin position="180"/>
        <end position="199"/>
    </location>
</feature>
<feature type="transmembrane region" description="Helical" evidence="3">
    <location>
        <begin position="20"/>
        <end position="37"/>
    </location>
</feature>
<evidence type="ECO:0000313" key="4">
    <source>
        <dbReference type="EMBL" id="QLL78570.1"/>
    </source>
</evidence>
<keyword evidence="2" id="KW-0067">ATP-binding</keyword>
<keyword evidence="3" id="KW-0472">Membrane</keyword>
<organism evidence="4 5">
    <name type="scientific">Ligilactobacillus saerimneri</name>
    <dbReference type="NCBI Taxonomy" id="228229"/>
    <lineage>
        <taxon>Bacteria</taxon>
        <taxon>Bacillati</taxon>
        <taxon>Bacillota</taxon>
        <taxon>Bacilli</taxon>
        <taxon>Lactobacillales</taxon>
        <taxon>Lactobacillaceae</taxon>
        <taxon>Ligilactobacillus</taxon>
    </lineage>
</organism>
<dbReference type="InterPro" id="IPR033756">
    <property type="entry name" value="YlxH/NBP35"/>
</dbReference>
<dbReference type="PANTHER" id="PTHR32309:SF31">
    <property type="entry name" value="CAPSULAR EXOPOLYSACCHARIDE FAMILY"/>
    <property type="match status" value="1"/>
</dbReference>
<reference evidence="4 5" key="1">
    <citation type="submission" date="2020-01" db="EMBL/GenBank/DDBJ databases">
        <title>Complete and circular genome sequences of six lactobacillus isolates from horses.</title>
        <authorList>
            <person name="Hassan H.M."/>
        </authorList>
    </citation>
    <scope>NUCLEOTIDE SEQUENCE [LARGE SCALE GENOMIC DNA]</scope>
    <source>
        <strain evidence="4 5">1A</strain>
    </source>
</reference>
<keyword evidence="3" id="KW-1133">Transmembrane helix</keyword>
<dbReference type="PANTHER" id="PTHR32309">
    <property type="entry name" value="TYROSINE-PROTEIN KINASE"/>
    <property type="match status" value="1"/>
</dbReference>
<evidence type="ECO:0000256" key="2">
    <source>
        <dbReference type="ARBA" id="ARBA00022840"/>
    </source>
</evidence>
<dbReference type="InterPro" id="IPR005702">
    <property type="entry name" value="Wzc-like_C"/>
</dbReference>